<dbReference type="AlphaFoldDB" id="A0A0L0UYW2"/>
<organism evidence="2 3">
    <name type="scientific">Puccinia striiformis f. sp. tritici PST-78</name>
    <dbReference type="NCBI Taxonomy" id="1165861"/>
    <lineage>
        <taxon>Eukaryota</taxon>
        <taxon>Fungi</taxon>
        <taxon>Dikarya</taxon>
        <taxon>Basidiomycota</taxon>
        <taxon>Pucciniomycotina</taxon>
        <taxon>Pucciniomycetes</taxon>
        <taxon>Pucciniales</taxon>
        <taxon>Pucciniaceae</taxon>
        <taxon>Puccinia</taxon>
    </lineage>
</organism>
<evidence type="ECO:0000313" key="2">
    <source>
        <dbReference type="EMBL" id="KNE92247.1"/>
    </source>
</evidence>
<evidence type="ECO:0000256" key="1">
    <source>
        <dbReference type="SAM" id="MobiDB-lite"/>
    </source>
</evidence>
<reference evidence="3" key="1">
    <citation type="submission" date="2014-03" db="EMBL/GenBank/DDBJ databases">
        <title>The Genome Sequence of Puccinia striiformis f. sp. tritici PST-78.</title>
        <authorList>
            <consortium name="The Broad Institute Genome Sequencing Platform"/>
            <person name="Cuomo C."/>
            <person name="Hulbert S."/>
            <person name="Chen X."/>
            <person name="Walker B."/>
            <person name="Young S.K."/>
            <person name="Zeng Q."/>
            <person name="Gargeya S."/>
            <person name="Fitzgerald M."/>
            <person name="Haas B."/>
            <person name="Abouelleil A."/>
            <person name="Alvarado L."/>
            <person name="Arachchi H.M."/>
            <person name="Berlin A.M."/>
            <person name="Chapman S.B."/>
            <person name="Goldberg J."/>
            <person name="Griggs A."/>
            <person name="Gujja S."/>
            <person name="Hansen M."/>
            <person name="Howarth C."/>
            <person name="Imamovic A."/>
            <person name="Larimer J."/>
            <person name="McCowan C."/>
            <person name="Montmayeur A."/>
            <person name="Murphy C."/>
            <person name="Neiman D."/>
            <person name="Pearson M."/>
            <person name="Priest M."/>
            <person name="Roberts A."/>
            <person name="Saif S."/>
            <person name="Shea T."/>
            <person name="Sisk P."/>
            <person name="Sykes S."/>
            <person name="Wortman J."/>
            <person name="Nusbaum C."/>
            <person name="Birren B."/>
        </authorList>
    </citation>
    <scope>NUCLEOTIDE SEQUENCE [LARGE SCALE GENOMIC DNA]</scope>
    <source>
        <strain evidence="3">race PST-78</strain>
    </source>
</reference>
<proteinExistence type="predicted"/>
<accession>A0A0L0UYW2</accession>
<evidence type="ECO:0000313" key="3">
    <source>
        <dbReference type="Proteomes" id="UP000054564"/>
    </source>
</evidence>
<dbReference type="EMBL" id="AJIL01000170">
    <property type="protein sequence ID" value="KNE92247.1"/>
    <property type="molecule type" value="Genomic_DNA"/>
</dbReference>
<name>A0A0L0UYW2_9BASI</name>
<keyword evidence="3" id="KW-1185">Reference proteome</keyword>
<comment type="caution">
    <text evidence="2">The sequence shown here is derived from an EMBL/GenBank/DDBJ whole genome shotgun (WGS) entry which is preliminary data.</text>
</comment>
<dbReference type="Proteomes" id="UP000054564">
    <property type="component" value="Unassembled WGS sequence"/>
</dbReference>
<gene>
    <name evidence="2" type="ORF">PSTG_14341</name>
</gene>
<feature type="region of interest" description="Disordered" evidence="1">
    <location>
        <begin position="1"/>
        <end position="20"/>
    </location>
</feature>
<sequence length="67" mass="7403">MRKVLRAEGTAGQGTALTNQVEANPDPQKLLQRISTNQKDLALKDRIGIIKPAQPERKEPGLQSRLN</sequence>
<protein>
    <submittedName>
        <fullName evidence="2">Uncharacterized protein</fullName>
    </submittedName>
</protein>